<comment type="caution">
    <text evidence="4">The sequence shown here is derived from an EMBL/GenBank/DDBJ whole genome shotgun (WGS) entry which is preliminary data.</text>
</comment>
<dbReference type="EMBL" id="BMRJ01000001">
    <property type="protein sequence ID" value="GGR15706.1"/>
    <property type="molecule type" value="Genomic_DNA"/>
</dbReference>
<protein>
    <submittedName>
        <fullName evidence="4">ADP-ribose pyrophosphatase</fullName>
    </submittedName>
</protein>
<accession>A0A918CBU4</accession>
<gene>
    <name evidence="4" type="ORF">GCM10010196_05540</name>
</gene>
<sequence>MSWPVRASRAVYENAWIRVREDEVVRPDGSDGVYGVVELRHPAVIVIAMTDDDEVLLVDLDRHTVGRTLELPAGGSDGQPFLDAARRELLEETGYTASSWRELSPMSMLNGVTVAEVRPFLATGLQRAVDGELSTQREEGIAEVRAIAWPEVLRMIGTGEIDDGESVAALFRAALELGRVS</sequence>
<organism evidence="4 5">
    <name type="scientific">Agromyces mediolanus</name>
    <name type="common">Corynebacterium mediolanum</name>
    <dbReference type="NCBI Taxonomy" id="41986"/>
    <lineage>
        <taxon>Bacteria</taxon>
        <taxon>Bacillati</taxon>
        <taxon>Actinomycetota</taxon>
        <taxon>Actinomycetes</taxon>
        <taxon>Micrococcales</taxon>
        <taxon>Microbacteriaceae</taxon>
        <taxon>Agromyces</taxon>
    </lineage>
</organism>
<dbReference type="GO" id="GO:0019693">
    <property type="term" value="P:ribose phosphate metabolic process"/>
    <property type="evidence" value="ECO:0007669"/>
    <property type="project" value="TreeGrafter"/>
</dbReference>
<dbReference type="SUPFAM" id="SSF55811">
    <property type="entry name" value="Nudix"/>
    <property type="match status" value="1"/>
</dbReference>
<keyword evidence="5" id="KW-1185">Reference proteome</keyword>
<dbReference type="Gene3D" id="3.90.79.10">
    <property type="entry name" value="Nucleoside Triphosphate Pyrophosphohydrolase"/>
    <property type="match status" value="1"/>
</dbReference>
<dbReference type="InterPro" id="IPR015797">
    <property type="entry name" value="NUDIX_hydrolase-like_dom_sf"/>
</dbReference>
<dbReference type="RefSeq" id="WP_189083767.1">
    <property type="nucleotide sequence ID" value="NZ_BMRJ01000001.1"/>
</dbReference>
<evidence type="ECO:0000256" key="2">
    <source>
        <dbReference type="ARBA" id="ARBA00022801"/>
    </source>
</evidence>
<evidence type="ECO:0000256" key="1">
    <source>
        <dbReference type="ARBA" id="ARBA00001946"/>
    </source>
</evidence>
<reference evidence="4" key="1">
    <citation type="journal article" date="2014" name="Int. J. Syst. Evol. Microbiol.">
        <title>Complete genome sequence of Corynebacterium casei LMG S-19264T (=DSM 44701T), isolated from a smear-ripened cheese.</title>
        <authorList>
            <consortium name="US DOE Joint Genome Institute (JGI-PGF)"/>
            <person name="Walter F."/>
            <person name="Albersmeier A."/>
            <person name="Kalinowski J."/>
            <person name="Ruckert C."/>
        </authorList>
    </citation>
    <scope>NUCLEOTIDE SEQUENCE</scope>
    <source>
        <strain evidence="4">JCM 3346</strain>
    </source>
</reference>
<feature type="domain" description="Nudix hydrolase" evidence="3">
    <location>
        <begin position="39"/>
        <end position="169"/>
    </location>
</feature>
<evidence type="ECO:0000313" key="4">
    <source>
        <dbReference type="EMBL" id="GGR15706.1"/>
    </source>
</evidence>
<dbReference type="PROSITE" id="PS51462">
    <property type="entry name" value="NUDIX"/>
    <property type="match status" value="1"/>
</dbReference>
<dbReference type="GO" id="GO:0006753">
    <property type="term" value="P:nucleoside phosphate metabolic process"/>
    <property type="evidence" value="ECO:0007669"/>
    <property type="project" value="TreeGrafter"/>
</dbReference>
<dbReference type="Pfam" id="PF00293">
    <property type="entry name" value="NUDIX"/>
    <property type="match status" value="1"/>
</dbReference>
<dbReference type="PANTHER" id="PTHR11839">
    <property type="entry name" value="UDP/ADP-SUGAR PYROPHOSPHATASE"/>
    <property type="match status" value="1"/>
</dbReference>
<name>A0A918CBU4_AGRME</name>
<keyword evidence="2" id="KW-0378">Hydrolase</keyword>
<proteinExistence type="predicted"/>
<comment type="cofactor">
    <cofactor evidence="1">
        <name>Mg(2+)</name>
        <dbReference type="ChEBI" id="CHEBI:18420"/>
    </cofactor>
</comment>
<evidence type="ECO:0000313" key="5">
    <source>
        <dbReference type="Proteomes" id="UP000610303"/>
    </source>
</evidence>
<dbReference type="InterPro" id="IPR000086">
    <property type="entry name" value="NUDIX_hydrolase_dom"/>
</dbReference>
<dbReference type="CDD" id="cd24161">
    <property type="entry name" value="NUDIX_ADPRase_Ndx2"/>
    <property type="match status" value="1"/>
</dbReference>
<evidence type="ECO:0000259" key="3">
    <source>
        <dbReference type="PROSITE" id="PS51462"/>
    </source>
</evidence>
<dbReference type="PANTHER" id="PTHR11839:SF18">
    <property type="entry name" value="NUDIX HYDROLASE DOMAIN-CONTAINING PROTEIN"/>
    <property type="match status" value="1"/>
</dbReference>
<dbReference type="Proteomes" id="UP000610303">
    <property type="component" value="Unassembled WGS sequence"/>
</dbReference>
<dbReference type="GO" id="GO:0016787">
    <property type="term" value="F:hydrolase activity"/>
    <property type="evidence" value="ECO:0007669"/>
    <property type="project" value="UniProtKB-KW"/>
</dbReference>
<dbReference type="AlphaFoldDB" id="A0A918CBU4"/>
<reference evidence="4" key="2">
    <citation type="submission" date="2020-09" db="EMBL/GenBank/DDBJ databases">
        <authorList>
            <person name="Sun Q."/>
            <person name="Ohkuma M."/>
        </authorList>
    </citation>
    <scope>NUCLEOTIDE SEQUENCE</scope>
    <source>
        <strain evidence="4">JCM 3346</strain>
    </source>
</reference>